<dbReference type="Proteomes" id="UP000683360">
    <property type="component" value="Unassembled WGS sequence"/>
</dbReference>
<dbReference type="OrthoDB" id="6067781at2759"/>
<organism evidence="1 2">
    <name type="scientific">Mytilus edulis</name>
    <name type="common">Blue mussel</name>
    <dbReference type="NCBI Taxonomy" id="6550"/>
    <lineage>
        <taxon>Eukaryota</taxon>
        <taxon>Metazoa</taxon>
        <taxon>Spiralia</taxon>
        <taxon>Lophotrochozoa</taxon>
        <taxon>Mollusca</taxon>
        <taxon>Bivalvia</taxon>
        <taxon>Autobranchia</taxon>
        <taxon>Pteriomorphia</taxon>
        <taxon>Mytilida</taxon>
        <taxon>Mytiloidea</taxon>
        <taxon>Mytilidae</taxon>
        <taxon>Mytilinae</taxon>
        <taxon>Mytilus</taxon>
    </lineage>
</organism>
<sequence>MKWIKKSTKVSQDRLKAELSTTYILVKLLIPSLEKRSCEDYQCSSLISQNRPVSDLPEAETSGIFVIKEDEHIIYVGQSGDCIRERLLSHLSGYDAQNVGSYLKTLPKEYKIEHIKLGWIEIKGANFKEHHYLSCLANKQQGWPKCNLKRGRPAKNRQRTGS</sequence>
<evidence type="ECO:0008006" key="3">
    <source>
        <dbReference type="Google" id="ProtNLM"/>
    </source>
</evidence>
<evidence type="ECO:0000313" key="2">
    <source>
        <dbReference type="Proteomes" id="UP000683360"/>
    </source>
</evidence>
<dbReference type="EMBL" id="CAJPWZ010001961">
    <property type="protein sequence ID" value="CAG2227368.1"/>
    <property type="molecule type" value="Genomic_DNA"/>
</dbReference>
<keyword evidence="2" id="KW-1185">Reference proteome</keyword>
<evidence type="ECO:0000313" key="1">
    <source>
        <dbReference type="EMBL" id="CAG2227368.1"/>
    </source>
</evidence>
<accession>A0A8S3T0E1</accession>
<gene>
    <name evidence="1" type="ORF">MEDL_40379</name>
</gene>
<name>A0A8S3T0E1_MYTED</name>
<comment type="caution">
    <text evidence="1">The sequence shown here is derived from an EMBL/GenBank/DDBJ whole genome shotgun (WGS) entry which is preliminary data.</text>
</comment>
<dbReference type="AlphaFoldDB" id="A0A8S3T0E1"/>
<reference evidence="1" key="1">
    <citation type="submission" date="2021-03" db="EMBL/GenBank/DDBJ databases">
        <authorList>
            <person name="Bekaert M."/>
        </authorList>
    </citation>
    <scope>NUCLEOTIDE SEQUENCE</scope>
</reference>
<proteinExistence type="predicted"/>
<protein>
    <recommendedName>
        <fullName evidence="3">GIY-YIG domain-containing protein</fullName>
    </recommendedName>
</protein>